<dbReference type="Proteomes" id="UP000198623">
    <property type="component" value="Unassembled WGS sequence"/>
</dbReference>
<dbReference type="InterPro" id="IPR001950">
    <property type="entry name" value="SUI1"/>
</dbReference>
<evidence type="ECO:0000313" key="5">
    <source>
        <dbReference type="EMBL" id="SFG07763.1"/>
    </source>
</evidence>
<comment type="similarity">
    <text evidence="1">Belongs to the SUI1 family.</text>
</comment>
<evidence type="ECO:0000259" key="4">
    <source>
        <dbReference type="PROSITE" id="PS50296"/>
    </source>
</evidence>
<dbReference type="EMBL" id="FOOU01000003">
    <property type="protein sequence ID" value="SFG07763.1"/>
    <property type="molecule type" value="Genomic_DNA"/>
</dbReference>
<dbReference type="PANTHER" id="PTHR12789">
    <property type="entry name" value="DENSITY-REGULATED PROTEIN HOMOLOG"/>
    <property type="match status" value="1"/>
</dbReference>
<dbReference type="Gene3D" id="3.30.780.10">
    <property type="entry name" value="SUI1-like domain"/>
    <property type="match status" value="1"/>
</dbReference>
<dbReference type="CDD" id="cd11567">
    <property type="entry name" value="YciH_like"/>
    <property type="match status" value="1"/>
</dbReference>
<sequence>MASLNDQLSRLVYSTQAGDVCPECRQAKNACCCQENADTNRIASLDGIVRIRRETSGRKGKGVTTVTGVPLAEAELKRLSKQLKQHCGTGGALKNGIIEIQGDHRETIKAFLEKLDYTVKLAGG</sequence>
<dbReference type="NCBIfam" id="TIGR01158">
    <property type="entry name" value="SUI1_rel"/>
    <property type="match status" value="1"/>
</dbReference>
<accession>A0A1I2NW30</accession>
<gene>
    <name evidence="5" type="ORF">SAMN05216175_103140</name>
</gene>
<dbReference type="GO" id="GO:0003743">
    <property type="term" value="F:translation initiation factor activity"/>
    <property type="evidence" value="ECO:0007669"/>
    <property type="project" value="UniProtKB-KW"/>
</dbReference>
<dbReference type="Pfam" id="PF01253">
    <property type="entry name" value="SUI1"/>
    <property type="match status" value="1"/>
</dbReference>
<keyword evidence="3" id="KW-0648">Protein biosynthesis</keyword>
<dbReference type="OrthoDB" id="9792915at2"/>
<dbReference type="RefSeq" id="WP_090725620.1">
    <property type="nucleotide sequence ID" value="NZ_FOOU01000003.1"/>
</dbReference>
<dbReference type="GO" id="GO:0006417">
    <property type="term" value="P:regulation of translation"/>
    <property type="evidence" value="ECO:0007669"/>
    <property type="project" value="UniProtKB-KW"/>
</dbReference>
<keyword evidence="6" id="KW-1185">Reference proteome</keyword>
<dbReference type="SUPFAM" id="SSF55159">
    <property type="entry name" value="eIF1-like"/>
    <property type="match status" value="1"/>
</dbReference>
<proteinExistence type="inferred from homology"/>
<dbReference type="NCBIfam" id="NF005297">
    <property type="entry name" value="PRK06824.1"/>
    <property type="match status" value="1"/>
</dbReference>
<reference evidence="6" key="1">
    <citation type="submission" date="2016-10" db="EMBL/GenBank/DDBJ databases">
        <authorList>
            <person name="Varghese N."/>
            <person name="Submissions S."/>
        </authorList>
    </citation>
    <scope>NUCLEOTIDE SEQUENCE [LARGE SCALE GENOMIC DNA]</scope>
    <source>
        <strain evidence="6">CGMCC 1.10971</strain>
    </source>
</reference>
<organism evidence="5 6">
    <name type="scientific">Neptunomonas qingdaonensis</name>
    <dbReference type="NCBI Taxonomy" id="1045558"/>
    <lineage>
        <taxon>Bacteria</taxon>
        <taxon>Pseudomonadati</taxon>
        <taxon>Pseudomonadota</taxon>
        <taxon>Gammaproteobacteria</taxon>
        <taxon>Oceanospirillales</taxon>
        <taxon>Oceanospirillaceae</taxon>
        <taxon>Neptunomonas</taxon>
    </lineage>
</organism>
<dbReference type="PROSITE" id="PS50296">
    <property type="entry name" value="SUI1"/>
    <property type="match status" value="1"/>
</dbReference>
<evidence type="ECO:0000313" key="6">
    <source>
        <dbReference type="Proteomes" id="UP000198623"/>
    </source>
</evidence>
<evidence type="ECO:0000256" key="3">
    <source>
        <dbReference type="ARBA" id="ARBA00022917"/>
    </source>
</evidence>
<dbReference type="AlphaFoldDB" id="A0A1I2NW30"/>
<keyword evidence="2" id="KW-0810">Translation regulation</keyword>
<keyword evidence="5" id="KW-0396">Initiation factor</keyword>
<dbReference type="InterPro" id="IPR050318">
    <property type="entry name" value="DENR/SUI1_TIF"/>
</dbReference>
<dbReference type="GO" id="GO:0002188">
    <property type="term" value="P:translation reinitiation"/>
    <property type="evidence" value="ECO:0007669"/>
    <property type="project" value="TreeGrafter"/>
</dbReference>
<dbReference type="PANTHER" id="PTHR12789:SF0">
    <property type="entry name" value="DENSITY-REGULATED PROTEIN"/>
    <property type="match status" value="1"/>
</dbReference>
<feature type="domain" description="SUI1" evidence="4">
    <location>
        <begin position="53"/>
        <end position="116"/>
    </location>
</feature>
<dbReference type="GO" id="GO:0001731">
    <property type="term" value="P:formation of translation preinitiation complex"/>
    <property type="evidence" value="ECO:0007669"/>
    <property type="project" value="TreeGrafter"/>
</dbReference>
<name>A0A1I2NW30_9GAMM</name>
<dbReference type="FunFam" id="3.30.780.10:FF:000002">
    <property type="entry name" value="Stress response translation initiation inhibitor"/>
    <property type="match status" value="1"/>
</dbReference>
<evidence type="ECO:0000256" key="1">
    <source>
        <dbReference type="ARBA" id="ARBA00005422"/>
    </source>
</evidence>
<protein>
    <submittedName>
        <fullName evidence="5">Translation initiation factor 1</fullName>
    </submittedName>
</protein>
<evidence type="ECO:0000256" key="2">
    <source>
        <dbReference type="ARBA" id="ARBA00022845"/>
    </source>
</evidence>
<dbReference type="InterPro" id="IPR036877">
    <property type="entry name" value="SUI1_dom_sf"/>
</dbReference>
<dbReference type="PIRSF" id="PIRSF037511">
    <property type="entry name" value="Transl_init_SUI1_pro"/>
    <property type="match status" value="1"/>
</dbReference>
<dbReference type="GO" id="GO:0003729">
    <property type="term" value="F:mRNA binding"/>
    <property type="evidence" value="ECO:0007669"/>
    <property type="project" value="TreeGrafter"/>
</dbReference>
<dbReference type="InterPro" id="IPR005872">
    <property type="entry name" value="SUI1_arc_bac"/>
</dbReference>
<dbReference type="STRING" id="1045558.SAMN05216175_103140"/>